<dbReference type="GO" id="GO:0016853">
    <property type="term" value="F:isomerase activity"/>
    <property type="evidence" value="ECO:0007669"/>
    <property type="project" value="UniProtKB-KW"/>
</dbReference>
<dbReference type="InterPro" id="IPR050312">
    <property type="entry name" value="IolE/XylAMocC-like"/>
</dbReference>
<dbReference type="Pfam" id="PF01261">
    <property type="entry name" value="AP_endonuc_2"/>
    <property type="match status" value="1"/>
</dbReference>
<dbReference type="Gene3D" id="3.20.20.150">
    <property type="entry name" value="Divalent-metal-dependent TIM barrel enzymes"/>
    <property type="match status" value="1"/>
</dbReference>
<protein>
    <submittedName>
        <fullName evidence="2">Xylose isomerase domain-containing protein</fullName>
    </submittedName>
</protein>
<feature type="domain" description="Xylose isomerase-like TIM barrel" evidence="1">
    <location>
        <begin position="41"/>
        <end position="304"/>
    </location>
</feature>
<keyword evidence="3" id="KW-1185">Reference proteome</keyword>
<keyword evidence="2" id="KW-0413">Isomerase</keyword>
<proteinExistence type="predicted"/>
<dbReference type="PANTHER" id="PTHR12110">
    <property type="entry name" value="HYDROXYPYRUVATE ISOMERASE"/>
    <property type="match status" value="1"/>
</dbReference>
<dbReference type="InterPro" id="IPR036237">
    <property type="entry name" value="Xyl_isomerase-like_sf"/>
</dbReference>
<evidence type="ECO:0000313" key="3">
    <source>
        <dbReference type="Proteomes" id="UP000018209"/>
    </source>
</evidence>
<reference evidence="2 3" key="1">
    <citation type="submission" date="2013-08" db="EMBL/GenBank/DDBJ databases">
        <title>Gluconobacter thailandicus NBRC 3257 whole genome sequence.</title>
        <authorList>
            <person name="Matsutani M."/>
            <person name="Yakushi T."/>
            <person name="Matsushita K."/>
        </authorList>
    </citation>
    <scope>NUCLEOTIDE SEQUENCE [LARGE SCALE GENOMIC DNA]</scope>
    <source>
        <strain evidence="2 3">NBRC 3257</strain>
    </source>
</reference>
<evidence type="ECO:0000259" key="1">
    <source>
        <dbReference type="Pfam" id="PF01261"/>
    </source>
</evidence>
<comment type="caution">
    <text evidence="2">The sequence shown here is derived from an EMBL/GenBank/DDBJ whole genome shotgun (WGS) entry which is preliminary data.</text>
</comment>
<name>A0ABQ0J0P5_GLUTH</name>
<gene>
    <name evidence="2" type="ORF">NBRC3257_3035</name>
</gene>
<accession>A0ABQ0J0P5</accession>
<dbReference type="Proteomes" id="UP000018209">
    <property type="component" value="Unassembled WGS sequence"/>
</dbReference>
<sequence length="314" mass="34469">MQLGTDLVTFYNPDFWGVSSEVEIAQLAQQDGRAFWRRLLDAQASTGVAGIELTFPPFDWRGAVAAFGSIDALLNELGQRGLVIWSSFFPDLDRIPISEHSASQQRILQSALDAAQFLSAVGGRVLVVGLPCRSTWCADPVQFVDMALAQPMADLLNRMGALTAREGIMLAVHTEAHSVCCAPRDVDLFMLLTDPRYVSLCFDPAHIILEGGNPTRVLDRHLERVVAMHWKDASGIMPLSIVIDETIYAKHRPYFRPLGEGDVDFSTLRRLLENAPLKCGPILEMDSCPAPEQVLQKAAAFVRNAYGLTSGTDA</sequence>
<dbReference type="EMBL" id="BASM01000041">
    <property type="protein sequence ID" value="GAD28036.1"/>
    <property type="molecule type" value="Genomic_DNA"/>
</dbReference>
<dbReference type="InterPro" id="IPR013022">
    <property type="entry name" value="Xyl_isomerase-like_TIM-brl"/>
</dbReference>
<dbReference type="PANTHER" id="PTHR12110:SF41">
    <property type="entry name" value="INOSOSE DEHYDRATASE"/>
    <property type="match status" value="1"/>
</dbReference>
<dbReference type="SUPFAM" id="SSF51658">
    <property type="entry name" value="Xylose isomerase-like"/>
    <property type="match status" value="1"/>
</dbReference>
<organism evidence="2 3">
    <name type="scientific">Gluconobacter thailandicus NBRC 3257</name>
    <dbReference type="NCBI Taxonomy" id="1381097"/>
    <lineage>
        <taxon>Bacteria</taxon>
        <taxon>Pseudomonadati</taxon>
        <taxon>Pseudomonadota</taxon>
        <taxon>Alphaproteobacteria</taxon>
        <taxon>Acetobacterales</taxon>
        <taxon>Acetobacteraceae</taxon>
        <taxon>Gluconobacter</taxon>
    </lineage>
</organism>
<evidence type="ECO:0000313" key="2">
    <source>
        <dbReference type="EMBL" id="GAD28036.1"/>
    </source>
</evidence>
<dbReference type="RefSeq" id="WP_035730513.1">
    <property type="nucleotide sequence ID" value="NZ_BASM01000041.1"/>
</dbReference>